<accession>A0A4Y3RQE2</accession>
<feature type="compositionally biased region" description="Low complexity" evidence="1">
    <location>
        <begin position="88"/>
        <end position="101"/>
    </location>
</feature>
<gene>
    <name evidence="2" type="ORF">SGA01_48430</name>
</gene>
<proteinExistence type="predicted"/>
<keyword evidence="3" id="KW-1185">Reference proteome</keyword>
<comment type="caution">
    <text evidence="2">The sequence shown here is derived from an EMBL/GenBank/DDBJ whole genome shotgun (WGS) entry which is preliminary data.</text>
</comment>
<dbReference type="Proteomes" id="UP000315226">
    <property type="component" value="Unassembled WGS sequence"/>
</dbReference>
<protein>
    <submittedName>
        <fullName evidence="2">Uncharacterized protein</fullName>
    </submittedName>
</protein>
<evidence type="ECO:0000256" key="1">
    <source>
        <dbReference type="SAM" id="MobiDB-lite"/>
    </source>
</evidence>
<organism evidence="2 3">
    <name type="scientific">Streptomyces gardneri</name>
    <dbReference type="NCBI Taxonomy" id="66892"/>
    <lineage>
        <taxon>Bacteria</taxon>
        <taxon>Bacillati</taxon>
        <taxon>Actinomycetota</taxon>
        <taxon>Actinomycetes</taxon>
        <taxon>Kitasatosporales</taxon>
        <taxon>Streptomycetaceae</taxon>
        <taxon>Streptomyces</taxon>
    </lineage>
</organism>
<evidence type="ECO:0000313" key="2">
    <source>
        <dbReference type="EMBL" id="GEB59238.1"/>
    </source>
</evidence>
<dbReference type="EMBL" id="BJMN01000031">
    <property type="protein sequence ID" value="GEB59238.1"/>
    <property type="molecule type" value="Genomic_DNA"/>
</dbReference>
<sequence length="101" mass="10604">MSHTPTHGGYRTDRLWAVFRGALVATGIGSALALFGTLNADDECGRGWTEGPGTPTGSRFEAFPPSVVCEFERGEVSTTGDVLGGSSGWPWPSWSSASSPR</sequence>
<evidence type="ECO:0000313" key="3">
    <source>
        <dbReference type="Proteomes" id="UP000315226"/>
    </source>
</evidence>
<name>A0A4Y3RQE2_9ACTN</name>
<feature type="region of interest" description="Disordered" evidence="1">
    <location>
        <begin position="79"/>
        <end position="101"/>
    </location>
</feature>
<reference evidence="2 3" key="1">
    <citation type="submission" date="2019-06" db="EMBL/GenBank/DDBJ databases">
        <title>Whole genome shotgun sequence of Streptomyces gardneri NBRC 12865.</title>
        <authorList>
            <person name="Hosoyama A."/>
            <person name="Uohara A."/>
            <person name="Ohji S."/>
            <person name="Ichikawa N."/>
        </authorList>
    </citation>
    <scope>NUCLEOTIDE SEQUENCE [LARGE SCALE GENOMIC DNA]</scope>
    <source>
        <strain evidence="2 3">NBRC 12865</strain>
    </source>
</reference>
<dbReference type="AlphaFoldDB" id="A0A4Y3RQE2"/>